<accession>A0A1W1W880</accession>
<keyword evidence="2" id="KW-1185">Reference proteome</keyword>
<sequence length="87" mass="10101">MTWKEALQEAVEERDLAEHAFIHASTEYCDYHIYRLQAAEEKVRLVIRQARAAMGYETNKLSAPVVPQLRAQSEAHFSGYDRMTEDE</sequence>
<dbReference type="AlphaFoldDB" id="A0A1W1W880"/>
<organism evidence="1 2">
    <name type="scientific">Sulfobacillus thermosulfidooxidans (strain DSM 9293 / VKM B-1269 / AT-1)</name>
    <dbReference type="NCBI Taxonomy" id="929705"/>
    <lineage>
        <taxon>Bacteria</taxon>
        <taxon>Bacillati</taxon>
        <taxon>Bacillota</taxon>
        <taxon>Clostridia</taxon>
        <taxon>Eubacteriales</taxon>
        <taxon>Clostridiales Family XVII. Incertae Sedis</taxon>
        <taxon>Sulfobacillus</taxon>
    </lineage>
</organism>
<gene>
    <name evidence="1" type="ORF">SAMN00768000_0609</name>
</gene>
<evidence type="ECO:0000313" key="2">
    <source>
        <dbReference type="Proteomes" id="UP000192660"/>
    </source>
</evidence>
<dbReference type="RefSeq" id="WP_020376481.1">
    <property type="nucleotide sequence ID" value="NZ_FWWY01000001.1"/>
</dbReference>
<name>A0A1W1W880_SULTA</name>
<reference evidence="2" key="1">
    <citation type="submission" date="2017-04" db="EMBL/GenBank/DDBJ databases">
        <authorList>
            <person name="Varghese N."/>
            <person name="Submissions S."/>
        </authorList>
    </citation>
    <scope>NUCLEOTIDE SEQUENCE [LARGE SCALE GENOMIC DNA]</scope>
    <source>
        <strain evidence="2">DSM 9293</strain>
    </source>
</reference>
<dbReference type="OrthoDB" id="1809893at2"/>
<dbReference type="Proteomes" id="UP000192660">
    <property type="component" value="Unassembled WGS sequence"/>
</dbReference>
<protein>
    <submittedName>
        <fullName evidence="1">Uncharacterized protein</fullName>
    </submittedName>
</protein>
<proteinExistence type="predicted"/>
<evidence type="ECO:0000313" key="1">
    <source>
        <dbReference type="EMBL" id="SMC02465.1"/>
    </source>
</evidence>
<dbReference type="EMBL" id="FWWY01000001">
    <property type="protein sequence ID" value="SMC02465.1"/>
    <property type="molecule type" value="Genomic_DNA"/>
</dbReference>